<proteinExistence type="predicted"/>
<dbReference type="EMBL" id="JAPFFF010000023">
    <property type="protein sequence ID" value="KAK8852947.1"/>
    <property type="molecule type" value="Genomic_DNA"/>
</dbReference>
<evidence type="ECO:0000313" key="2">
    <source>
        <dbReference type="Proteomes" id="UP001470230"/>
    </source>
</evidence>
<evidence type="ECO:0000313" key="1">
    <source>
        <dbReference type="EMBL" id="KAK8852947.1"/>
    </source>
</evidence>
<gene>
    <name evidence="1" type="ORF">M9Y10_017943</name>
</gene>
<protein>
    <submittedName>
        <fullName evidence="1">Uncharacterized protein</fullName>
    </submittedName>
</protein>
<sequence length="223" mass="26428">MFYGNPSQDNMTRCTDHVDHLIDVRIKKFFGSSFKIYPIQVSKSPNNEDLLAIIANQQKRIVILYQYRRHIMFHMNYSNLIIWNKILKEYRLNFGDLGIIYGVDLPQEYFAKKSVLFPKELPIEQLISFLDSQYGQDKISDLTFEDAAVITFIKPIFPFWLSRVFFSSCKDEIISYIKYMTCALKKIIENVDEVKIDIEINNYSYQACQNILIYLNDNFKNIY</sequence>
<name>A0ABR2HV97_9EUKA</name>
<comment type="caution">
    <text evidence="1">The sequence shown here is derived from an EMBL/GenBank/DDBJ whole genome shotgun (WGS) entry which is preliminary data.</text>
</comment>
<keyword evidence="2" id="KW-1185">Reference proteome</keyword>
<organism evidence="1 2">
    <name type="scientific">Tritrichomonas musculus</name>
    <dbReference type="NCBI Taxonomy" id="1915356"/>
    <lineage>
        <taxon>Eukaryota</taxon>
        <taxon>Metamonada</taxon>
        <taxon>Parabasalia</taxon>
        <taxon>Tritrichomonadida</taxon>
        <taxon>Tritrichomonadidae</taxon>
        <taxon>Tritrichomonas</taxon>
    </lineage>
</organism>
<accession>A0ABR2HV97</accession>
<dbReference type="Proteomes" id="UP001470230">
    <property type="component" value="Unassembled WGS sequence"/>
</dbReference>
<reference evidence="1 2" key="1">
    <citation type="submission" date="2024-04" db="EMBL/GenBank/DDBJ databases">
        <title>Tritrichomonas musculus Genome.</title>
        <authorList>
            <person name="Alves-Ferreira E."/>
            <person name="Grigg M."/>
            <person name="Lorenzi H."/>
            <person name="Galac M."/>
        </authorList>
    </citation>
    <scope>NUCLEOTIDE SEQUENCE [LARGE SCALE GENOMIC DNA]</scope>
    <source>
        <strain evidence="1 2">EAF2021</strain>
    </source>
</reference>